<accession>A0ABR1YY69</accession>
<protein>
    <submittedName>
        <fullName evidence="1">Uncharacterized protein</fullName>
    </submittedName>
</protein>
<gene>
    <name evidence="1" type="ORF">HDK90DRAFT_129380</name>
</gene>
<reference evidence="1 2" key="1">
    <citation type="submission" date="2024-04" db="EMBL/GenBank/DDBJ databases">
        <title>Phyllosticta paracitricarpa is synonymous to the EU quarantine fungus P. citricarpa based on phylogenomic analyses.</title>
        <authorList>
            <consortium name="Lawrence Berkeley National Laboratory"/>
            <person name="Van Ingen-Buijs V.A."/>
            <person name="Van Westerhoven A.C."/>
            <person name="Haridas S."/>
            <person name="Skiadas P."/>
            <person name="Martin F."/>
            <person name="Groenewald J.Z."/>
            <person name="Crous P.W."/>
            <person name="Seidl M.F."/>
        </authorList>
    </citation>
    <scope>NUCLEOTIDE SEQUENCE [LARGE SCALE GENOMIC DNA]</scope>
    <source>
        <strain evidence="1 2">CBS 123374</strain>
    </source>
</reference>
<comment type="caution">
    <text evidence="1">The sequence shown here is derived from an EMBL/GenBank/DDBJ whole genome shotgun (WGS) entry which is preliminary data.</text>
</comment>
<sequence>MTARRGRRFCLTSNLREHIVGGCNKPARLVLCRIANHTLIAIAIRRCTHEIDSARCLPRCRALGLVREGLTPERRVPGSILVGPGVGNKGLPAGQQWLQHQHAKDEETVAARRTKKLCDTWISLSTFCCFCPMSAHVFLLHNDQASWRRSSGHFCLLLLCLVHHCATRKGNLPLARVRFDCGRPTSCSAGAMSAGNNDVNSARPTNLNFTAGRELPADVAPV</sequence>
<evidence type="ECO:0000313" key="1">
    <source>
        <dbReference type="EMBL" id="KAK8243661.1"/>
    </source>
</evidence>
<keyword evidence="2" id="KW-1185">Reference proteome</keyword>
<organism evidence="1 2">
    <name type="scientific">Phyllosticta capitalensis</name>
    <dbReference type="NCBI Taxonomy" id="121624"/>
    <lineage>
        <taxon>Eukaryota</taxon>
        <taxon>Fungi</taxon>
        <taxon>Dikarya</taxon>
        <taxon>Ascomycota</taxon>
        <taxon>Pezizomycotina</taxon>
        <taxon>Dothideomycetes</taxon>
        <taxon>Dothideomycetes incertae sedis</taxon>
        <taxon>Botryosphaeriales</taxon>
        <taxon>Phyllostictaceae</taxon>
        <taxon>Phyllosticta</taxon>
    </lineage>
</organism>
<dbReference type="Proteomes" id="UP001492380">
    <property type="component" value="Unassembled WGS sequence"/>
</dbReference>
<dbReference type="EMBL" id="JBBWRZ010000002">
    <property type="protein sequence ID" value="KAK8243661.1"/>
    <property type="molecule type" value="Genomic_DNA"/>
</dbReference>
<name>A0ABR1YY69_9PEZI</name>
<proteinExistence type="predicted"/>
<evidence type="ECO:0000313" key="2">
    <source>
        <dbReference type="Proteomes" id="UP001492380"/>
    </source>
</evidence>